<dbReference type="GO" id="GO:0015807">
    <property type="term" value="P:L-amino acid transport"/>
    <property type="evidence" value="ECO:0007669"/>
    <property type="project" value="TreeGrafter"/>
</dbReference>
<organism evidence="7 8">
    <name type="scientific">Candidatus Kaiserbacteria bacterium RIFCSPHIGHO2_02_FULL_55_25</name>
    <dbReference type="NCBI Taxonomy" id="1798498"/>
    <lineage>
        <taxon>Bacteria</taxon>
        <taxon>Candidatus Kaiseribacteriota</taxon>
    </lineage>
</organism>
<dbReference type="InterPro" id="IPR027417">
    <property type="entry name" value="P-loop_NTPase"/>
</dbReference>
<dbReference type="Pfam" id="PF00005">
    <property type="entry name" value="ABC_tran"/>
    <property type="match status" value="1"/>
</dbReference>
<protein>
    <recommendedName>
        <fullName evidence="6">ABC transporter domain-containing protein</fullName>
    </recommendedName>
</protein>
<dbReference type="GO" id="GO:0016887">
    <property type="term" value="F:ATP hydrolysis activity"/>
    <property type="evidence" value="ECO:0007669"/>
    <property type="project" value="InterPro"/>
</dbReference>
<feature type="domain" description="ABC transporter" evidence="6">
    <location>
        <begin position="7"/>
        <end position="239"/>
    </location>
</feature>
<dbReference type="AlphaFoldDB" id="A0A1F6E7R2"/>
<keyword evidence="2" id="KW-0813">Transport</keyword>
<reference evidence="7 8" key="1">
    <citation type="journal article" date="2016" name="Nat. Commun.">
        <title>Thousands of microbial genomes shed light on interconnected biogeochemical processes in an aquifer system.</title>
        <authorList>
            <person name="Anantharaman K."/>
            <person name="Brown C.T."/>
            <person name="Hug L.A."/>
            <person name="Sharon I."/>
            <person name="Castelle C.J."/>
            <person name="Probst A.J."/>
            <person name="Thomas B.C."/>
            <person name="Singh A."/>
            <person name="Wilkins M.J."/>
            <person name="Karaoz U."/>
            <person name="Brodie E.L."/>
            <person name="Williams K.H."/>
            <person name="Hubbard S.S."/>
            <person name="Banfield J.F."/>
        </authorList>
    </citation>
    <scope>NUCLEOTIDE SEQUENCE [LARGE SCALE GENOMIC DNA]</scope>
</reference>
<evidence type="ECO:0000256" key="4">
    <source>
        <dbReference type="ARBA" id="ARBA00022840"/>
    </source>
</evidence>
<dbReference type="InterPro" id="IPR017871">
    <property type="entry name" value="ABC_transporter-like_CS"/>
</dbReference>
<evidence type="ECO:0000256" key="3">
    <source>
        <dbReference type="ARBA" id="ARBA00022741"/>
    </source>
</evidence>
<dbReference type="SMART" id="SM00382">
    <property type="entry name" value="AAA"/>
    <property type="match status" value="1"/>
</dbReference>
<keyword evidence="5" id="KW-0029">Amino-acid transport</keyword>
<dbReference type="InterPro" id="IPR052156">
    <property type="entry name" value="BCAA_Transport_ATP-bd_LivF"/>
</dbReference>
<evidence type="ECO:0000256" key="5">
    <source>
        <dbReference type="ARBA" id="ARBA00022970"/>
    </source>
</evidence>
<proteinExistence type="inferred from homology"/>
<evidence type="ECO:0000256" key="1">
    <source>
        <dbReference type="ARBA" id="ARBA00005417"/>
    </source>
</evidence>
<dbReference type="GO" id="GO:0015658">
    <property type="term" value="F:branched-chain amino acid transmembrane transporter activity"/>
    <property type="evidence" value="ECO:0007669"/>
    <property type="project" value="TreeGrafter"/>
</dbReference>
<dbReference type="Proteomes" id="UP000176914">
    <property type="component" value="Unassembled WGS sequence"/>
</dbReference>
<dbReference type="InterPro" id="IPR003593">
    <property type="entry name" value="AAA+_ATPase"/>
</dbReference>
<keyword evidence="3" id="KW-0547">Nucleotide-binding</keyword>
<evidence type="ECO:0000313" key="7">
    <source>
        <dbReference type="EMBL" id="OGG69232.1"/>
    </source>
</evidence>
<evidence type="ECO:0000313" key="8">
    <source>
        <dbReference type="Proteomes" id="UP000176914"/>
    </source>
</evidence>
<comment type="caution">
    <text evidence="7">The sequence shown here is derived from an EMBL/GenBank/DDBJ whole genome shotgun (WGS) entry which is preliminary data.</text>
</comment>
<dbReference type="PANTHER" id="PTHR43820:SF4">
    <property type="entry name" value="HIGH-AFFINITY BRANCHED-CHAIN AMINO ACID TRANSPORT ATP-BINDING PROTEIN LIVF"/>
    <property type="match status" value="1"/>
</dbReference>
<dbReference type="Gene3D" id="3.40.50.300">
    <property type="entry name" value="P-loop containing nucleotide triphosphate hydrolases"/>
    <property type="match status" value="1"/>
</dbReference>
<dbReference type="InterPro" id="IPR003439">
    <property type="entry name" value="ABC_transporter-like_ATP-bd"/>
</dbReference>
<gene>
    <name evidence="7" type="ORF">A3C20_02975</name>
</gene>
<accession>A0A1F6E7R2</accession>
<dbReference type="PROSITE" id="PS00211">
    <property type="entry name" value="ABC_TRANSPORTER_1"/>
    <property type="match status" value="1"/>
</dbReference>
<dbReference type="PANTHER" id="PTHR43820">
    <property type="entry name" value="HIGH-AFFINITY BRANCHED-CHAIN AMINO ACID TRANSPORT ATP-BINDING PROTEIN LIVF"/>
    <property type="match status" value="1"/>
</dbReference>
<comment type="similarity">
    <text evidence="1">Belongs to the ABC transporter superfamily.</text>
</comment>
<dbReference type="SUPFAM" id="SSF52540">
    <property type="entry name" value="P-loop containing nucleoside triphosphate hydrolases"/>
    <property type="match status" value="1"/>
</dbReference>
<name>A0A1F6E7R2_9BACT</name>
<sequence length="241" mass="26398">MQKEILFSLQNAAVHYGGVKALQDVTVRVEEGEIVALMGPNGAGKSTVLKTIFGLVQPVRGNVLWHGQKIHPKPYEMAGRGISYVPQGRQVFKNLTVYENLELGGYALAARNDLKGNIESALRLFPALQGKLREKAASLSGGQQQMLTIARGLVSDPKVLLLDEPSLGLAPKIVKEVFEKIREIHEQRKIAVVIIEHSIKSVLAIAQRVYVLAEGKIAFDGTPDTLKSDTLERIFLGQNAR</sequence>
<dbReference type="PROSITE" id="PS50893">
    <property type="entry name" value="ABC_TRANSPORTER_2"/>
    <property type="match status" value="1"/>
</dbReference>
<dbReference type="GO" id="GO:0005524">
    <property type="term" value="F:ATP binding"/>
    <property type="evidence" value="ECO:0007669"/>
    <property type="project" value="UniProtKB-KW"/>
</dbReference>
<evidence type="ECO:0000259" key="6">
    <source>
        <dbReference type="PROSITE" id="PS50893"/>
    </source>
</evidence>
<dbReference type="EMBL" id="MFLL01000015">
    <property type="protein sequence ID" value="OGG69232.1"/>
    <property type="molecule type" value="Genomic_DNA"/>
</dbReference>
<keyword evidence="4" id="KW-0067">ATP-binding</keyword>
<dbReference type="CDD" id="cd03224">
    <property type="entry name" value="ABC_TM1139_LivF_branched"/>
    <property type="match status" value="1"/>
</dbReference>
<evidence type="ECO:0000256" key="2">
    <source>
        <dbReference type="ARBA" id="ARBA00022448"/>
    </source>
</evidence>